<keyword evidence="2" id="KW-1185">Reference proteome</keyword>
<gene>
    <name evidence="1" type="ORF">LSH36_93g01053</name>
</gene>
<protein>
    <recommendedName>
        <fullName evidence="3">HAT C-terminal dimerisation domain-containing protein</fullName>
    </recommendedName>
</protein>
<proteinExistence type="predicted"/>
<comment type="caution">
    <text evidence="1">The sequence shown here is derived from an EMBL/GenBank/DDBJ whole genome shotgun (WGS) entry which is preliminary data.</text>
</comment>
<dbReference type="EMBL" id="JAODUP010000093">
    <property type="protein sequence ID" value="KAK2162687.1"/>
    <property type="molecule type" value="Genomic_DNA"/>
</dbReference>
<sequence>MEHDIILSGHASLGKSMFASSALKTPQSQMRGCRYDWAQDYKPSQFADFADNIRGMIDFVLYIPATPVEAEQGFSVTKRVKTDIRNKLKTPALQDLLRIMLLSPSEAEFDPKKAINHWTIPWTEGCQIRSR</sequence>
<dbReference type="PANTHER" id="PTHR46880:SF9">
    <property type="entry name" value="ZINC FINGER PROTEIN 862"/>
    <property type="match status" value="1"/>
</dbReference>
<dbReference type="Proteomes" id="UP001208570">
    <property type="component" value="Unassembled WGS sequence"/>
</dbReference>
<evidence type="ECO:0008006" key="3">
    <source>
        <dbReference type="Google" id="ProtNLM"/>
    </source>
</evidence>
<name>A0AAD9K0N5_9ANNE</name>
<accession>A0AAD9K0N5</accession>
<dbReference type="PANTHER" id="PTHR46880">
    <property type="entry name" value="RAS-ASSOCIATING DOMAIN-CONTAINING PROTEIN"/>
    <property type="match status" value="1"/>
</dbReference>
<dbReference type="AlphaFoldDB" id="A0AAD9K0N5"/>
<organism evidence="1 2">
    <name type="scientific">Paralvinella palmiformis</name>
    <dbReference type="NCBI Taxonomy" id="53620"/>
    <lineage>
        <taxon>Eukaryota</taxon>
        <taxon>Metazoa</taxon>
        <taxon>Spiralia</taxon>
        <taxon>Lophotrochozoa</taxon>
        <taxon>Annelida</taxon>
        <taxon>Polychaeta</taxon>
        <taxon>Sedentaria</taxon>
        <taxon>Canalipalpata</taxon>
        <taxon>Terebellida</taxon>
        <taxon>Terebelliformia</taxon>
        <taxon>Alvinellidae</taxon>
        <taxon>Paralvinella</taxon>
    </lineage>
</organism>
<reference evidence="1" key="1">
    <citation type="journal article" date="2023" name="Mol. Biol. Evol.">
        <title>Third-Generation Sequencing Reveals the Adaptive Role of the Epigenome in Three Deep-Sea Polychaetes.</title>
        <authorList>
            <person name="Perez M."/>
            <person name="Aroh O."/>
            <person name="Sun Y."/>
            <person name="Lan Y."/>
            <person name="Juniper S.K."/>
            <person name="Young C.R."/>
            <person name="Angers B."/>
            <person name="Qian P.Y."/>
        </authorList>
    </citation>
    <scope>NUCLEOTIDE SEQUENCE</scope>
    <source>
        <strain evidence="1">P08H-3</strain>
    </source>
</reference>
<evidence type="ECO:0000313" key="1">
    <source>
        <dbReference type="EMBL" id="KAK2162687.1"/>
    </source>
</evidence>
<evidence type="ECO:0000313" key="2">
    <source>
        <dbReference type="Proteomes" id="UP001208570"/>
    </source>
</evidence>